<keyword evidence="11" id="KW-1185">Reference proteome</keyword>
<dbReference type="GO" id="GO:0009307">
    <property type="term" value="P:DNA restriction-modification system"/>
    <property type="evidence" value="ECO:0007669"/>
    <property type="project" value="InterPro"/>
</dbReference>
<dbReference type="NCBIfam" id="TIGR00571">
    <property type="entry name" value="dam"/>
    <property type="match status" value="1"/>
</dbReference>
<dbReference type="GO" id="GO:0043565">
    <property type="term" value="F:sequence-specific DNA binding"/>
    <property type="evidence" value="ECO:0007669"/>
    <property type="project" value="TreeGrafter"/>
</dbReference>
<proteinExistence type="inferred from homology"/>
<keyword evidence="4 8" id="KW-0808">Transferase</keyword>
<dbReference type="InterPro" id="IPR029063">
    <property type="entry name" value="SAM-dependent_MTases_sf"/>
</dbReference>
<dbReference type="PANTHER" id="PTHR30481">
    <property type="entry name" value="DNA ADENINE METHYLASE"/>
    <property type="match status" value="1"/>
</dbReference>
<dbReference type="GO" id="GO:0032259">
    <property type="term" value="P:methylation"/>
    <property type="evidence" value="ECO:0007669"/>
    <property type="project" value="UniProtKB-KW"/>
</dbReference>
<accession>A0A853A1T6</accession>
<dbReference type="GO" id="GO:0009007">
    <property type="term" value="F:site-specific DNA-methyltransferase (adenine-specific) activity"/>
    <property type="evidence" value="ECO:0007669"/>
    <property type="project" value="UniProtKB-UniRule"/>
</dbReference>
<reference evidence="10 11" key="1">
    <citation type="submission" date="2020-07" db="EMBL/GenBank/DDBJ databases">
        <title>Sequencing the genomes of 1000 actinobacteria strains.</title>
        <authorList>
            <person name="Klenk H.-P."/>
        </authorList>
    </citation>
    <scope>NUCLEOTIDE SEQUENCE [LARGE SCALE GENOMIC DNA]</scope>
    <source>
        <strain evidence="10 11">DSM 42178</strain>
    </source>
</reference>
<dbReference type="Pfam" id="PF02086">
    <property type="entry name" value="MethyltransfD12"/>
    <property type="match status" value="1"/>
</dbReference>
<dbReference type="SUPFAM" id="SSF53335">
    <property type="entry name" value="S-adenosyl-L-methionine-dependent methyltransferases"/>
    <property type="match status" value="1"/>
</dbReference>
<evidence type="ECO:0000313" key="11">
    <source>
        <dbReference type="Proteomes" id="UP000567795"/>
    </source>
</evidence>
<evidence type="ECO:0000256" key="5">
    <source>
        <dbReference type="ARBA" id="ARBA00022691"/>
    </source>
</evidence>
<keyword evidence="5 8" id="KW-0949">S-adenosyl-L-methionine</keyword>
<dbReference type="PANTHER" id="PTHR30481:SF3">
    <property type="entry name" value="DNA ADENINE METHYLASE"/>
    <property type="match status" value="1"/>
</dbReference>
<dbReference type="PRINTS" id="PR00505">
    <property type="entry name" value="D12N6MTFRASE"/>
</dbReference>
<evidence type="ECO:0000256" key="3">
    <source>
        <dbReference type="ARBA" id="ARBA00022603"/>
    </source>
</evidence>
<dbReference type="GO" id="GO:1904047">
    <property type="term" value="F:S-adenosyl-L-methionine binding"/>
    <property type="evidence" value="ECO:0007669"/>
    <property type="project" value="TreeGrafter"/>
</dbReference>
<gene>
    <name evidence="10" type="ORF">FHU37_003807</name>
</gene>
<dbReference type="EC" id="2.1.1.72" evidence="2 8"/>
<dbReference type="InterPro" id="IPR012263">
    <property type="entry name" value="M_m6A_EcoRV"/>
</dbReference>
<comment type="catalytic activity">
    <reaction evidence="6 8">
        <text>a 2'-deoxyadenosine in DNA + S-adenosyl-L-methionine = an N(6)-methyl-2'-deoxyadenosine in DNA + S-adenosyl-L-homocysteine + H(+)</text>
        <dbReference type="Rhea" id="RHEA:15197"/>
        <dbReference type="Rhea" id="RHEA-COMP:12418"/>
        <dbReference type="Rhea" id="RHEA-COMP:12419"/>
        <dbReference type="ChEBI" id="CHEBI:15378"/>
        <dbReference type="ChEBI" id="CHEBI:57856"/>
        <dbReference type="ChEBI" id="CHEBI:59789"/>
        <dbReference type="ChEBI" id="CHEBI:90615"/>
        <dbReference type="ChEBI" id="CHEBI:90616"/>
        <dbReference type="EC" id="2.1.1.72"/>
    </reaction>
</comment>
<evidence type="ECO:0000313" key="10">
    <source>
        <dbReference type="EMBL" id="NYI06864.1"/>
    </source>
</evidence>
<protein>
    <recommendedName>
        <fullName evidence="2 8">Site-specific DNA-methyltransferase (adenine-specific)</fullName>
        <ecNumber evidence="2 8">2.1.1.72</ecNumber>
    </recommendedName>
</protein>
<dbReference type="InterPro" id="IPR023095">
    <property type="entry name" value="Ade_MeTrfase_dom_2"/>
</dbReference>
<dbReference type="InterPro" id="IPR012327">
    <property type="entry name" value="MeTrfase_D12"/>
</dbReference>
<dbReference type="Proteomes" id="UP000567795">
    <property type="component" value="Unassembled WGS sequence"/>
</dbReference>
<dbReference type="InterPro" id="IPR002052">
    <property type="entry name" value="DNA_methylase_N6_adenine_CS"/>
</dbReference>
<dbReference type="EMBL" id="JACBZD010000001">
    <property type="protein sequence ID" value="NYI06864.1"/>
    <property type="molecule type" value="Genomic_DNA"/>
</dbReference>
<dbReference type="GO" id="GO:0006298">
    <property type="term" value="P:mismatch repair"/>
    <property type="evidence" value="ECO:0007669"/>
    <property type="project" value="TreeGrafter"/>
</dbReference>
<evidence type="ECO:0000256" key="1">
    <source>
        <dbReference type="ARBA" id="ARBA00006594"/>
    </source>
</evidence>
<evidence type="ECO:0000256" key="4">
    <source>
        <dbReference type="ARBA" id="ARBA00022679"/>
    </source>
</evidence>
<dbReference type="AlphaFoldDB" id="A0A853A1T6"/>
<feature type="binding site" evidence="7">
    <location>
        <position position="31"/>
    </location>
    <ligand>
        <name>S-adenosyl-L-methionine</name>
        <dbReference type="ChEBI" id="CHEBI:59789"/>
    </ligand>
</feature>
<feature type="binding site" evidence="7">
    <location>
        <position position="35"/>
    </location>
    <ligand>
        <name>S-adenosyl-L-methionine</name>
        <dbReference type="ChEBI" id="CHEBI:59789"/>
    </ligand>
</feature>
<evidence type="ECO:0000256" key="9">
    <source>
        <dbReference type="SAM" id="MobiDB-lite"/>
    </source>
</evidence>
<dbReference type="Gene3D" id="3.40.50.150">
    <property type="entry name" value="Vaccinia Virus protein VP39"/>
    <property type="match status" value="1"/>
</dbReference>
<comment type="caution">
    <text evidence="10">The sequence shown here is derived from an EMBL/GenBank/DDBJ whole genome shotgun (WGS) entry which is preliminary data.</text>
</comment>
<evidence type="ECO:0000256" key="6">
    <source>
        <dbReference type="ARBA" id="ARBA00047942"/>
    </source>
</evidence>
<feature type="region of interest" description="Disordered" evidence="9">
    <location>
        <begin position="1"/>
        <end position="27"/>
    </location>
</feature>
<organism evidence="10 11">
    <name type="scientific">Allostreptomyces psammosilenae</name>
    <dbReference type="NCBI Taxonomy" id="1892865"/>
    <lineage>
        <taxon>Bacteria</taxon>
        <taxon>Bacillati</taxon>
        <taxon>Actinomycetota</taxon>
        <taxon>Actinomycetes</taxon>
        <taxon>Kitasatosporales</taxon>
        <taxon>Streptomycetaceae</taxon>
        <taxon>Allostreptomyces</taxon>
    </lineage>
</organism>
<dbReference type="Gene3D" id="1.10.1020.10">
    <property type="entry name" value="Adenine-specific Methyltransferase, Domain 2"/>
    <property type="match status" value="1"/>
</dbReference>
<evidence type="ECO:0000256" key="8">
    <source>
        <dbReference type="RuleBase" id="RU361257"/>
    </source>
</evidence>
<name>A0A853A1T6_9ACTN</name>
<sequence length="291" mass="32610">MTTRRPRATDGEGPSEGPSGGPGEGRSFLKWAGGKTRYADRLAALAPPYRGRYLEPFMGSAALFFELRPARAVLSDANPELVVCFRQVAEDPEKVMALLDAMPNDREFYDSVRAQRVEALSDAERAARVIYLNKTGFRGLWRVNRRGVFNVPYGAYDRPYYNRRTLLAASAALRGAEIHCRDFTEALRQAEAGDWVYLDPPYVPLGGFADFQRYTAEQFGEADHRRLAAAMREAAGRGVYVTLSNSDTPLSREIFADFRVTRMATRRDINLRAAGRGSWDLVFTNYETPAT</sequence>
<feature type="binding site" evidence="7">
    <location>
        <position position="76"/>
    </location>
    <ligand>
        <name>S-adenosyl-L-methionine</name>
        <dbReference type="ChEBI" id="CHEBI:59789"/>
    </ligand>
</feature>
<evidence type="ECO:0000256" key="7">
    <source>
        <dbReference type="PIRSR" id="PIRSR000398-1"/>
    </source>
</evidence>
<dbReference type="PIRSF" id="PIRSF000398">
    <property type="entry name" value="M_m6A_EcoRV"/>
    <property type="match status" value="1"/>
</dbReference>
<keyword evidence="3 8" id="KW-0489">Methyltransferase</keyword>
<evidence type="ECO:0000256" key="2">
    <source>
        <dbReference type="ARBA" id="ARBA00011900"/>
    </source>
</evidence>
<dbReference type="RefSeq" id="WP_179815379.1">
    <property type="nucleotide sequence ID" value="NZ_JACBZD010000001.1"/>
</dbReference>
<feature type="binding site" evidence="7">
    <location>
        <position position="199"/>
    </location>
    <ligand>
        <name>S-adenosyl-L-methionine</name>
        <dbReference type="ChEBI" id="CHEBI:59789"/>
    </ligand>
</feature>
<comment type="similarity">
    <text evidence="1 8">Belongs to the N(4)/N(6)-methyltransferase family.</text>
</comment>
<dbReference type="PROSITE" id="PS00092">
    <property type="entry name" value="N6_MTASE"/>
    <property type="match status" value="1"/>
</dbReference>